<dbReference type="Proteomes" id="UP001057753">
    <property type="component" value="Unassembled WGS sequence"/>
</dbReference>
<protein>
    <submittedName>
        <fullName evidence="1">Uncharacterized protein</fullName>
    </submittedName>
</protein>
<name>A0A9Q4B384_SALAG</name>
<accession>A0A9Q4B384</accession>
<evidence type="ECO:0000313" key="1">
    <source>
        <dbReference type="EMBL" id="MCR6097182.1"/>
    </source>
</evidence>
<keyword evidence="2" id="KW-1185">Reference proteome</keyword>
<comment type="caution">
    <text evidence="1">The sequence shown here is derived from an EMBL/GenBank/DDBJ whole genome shotgun (WGS) entry which is preliminary data.</text>
</comment>
<dbReference type="EMBL" id="JABXYM010000001">
    <property type="protein sequence ID" value="MCR6097182.1"/>
    <property type="molecule type" value="Genomic_DNA"/>
</dbReference>
<dbReference type="AlphaFoldDB" id="A0A9Q4B384"/>
<gene>
    <name evidence="1" type="ORF">HXA33_11500</name>
</gene>
<proteinExistence type="predicted"/>
<sequence length="171" mass="20030">MTSKEMLETIRNVEKDYPGITQMSKKRVKHFQRENLAIMVGAEYDSEFYVFTRKLKLIMGSNVYEPTAKKILNNWYLWAKDNIKAKEETKPFEYDLDAIQFLIKNNFRVEFKVFARLAKDNPQIVADVRKKMPKDSTLFQKLKTVADQAYPSSRGFTYEYLVKVVAGFSAN</sequence>
<dbReference type="RefSeq" id="WP_257821612.1">
    <property type="nucleotide sequence ID" value="NZ_JABXYM010000001.1"/>
</dbReference>
<organism evidence="1 2">
    <name type="scientific">Salipaludibacillus agaradhaerens</name>
    <name type="common">Bacillus agaradhaerens</name>
    <dbReference type="NCBI Taxonomy" id="76935"/>
    <lineage>
        <taxon>Bacteria</taxon>
        <taxon>Bacillati</taxon>
        <taxon>Bacillota</taxon>
        <taxon>Bacilli</taxon>
        <taxon>Bacillales</taxon>
        <taxon>Bacillaceae</taxon>
    </lineage>
</organism>
<reference evidence="1" key="1">
    <citation type="submission" date="2020-06" db="EMBL/GenBank/DDBJ databases">
        <title>Insight into the genomes of haloalkaliphilic bacilli from Kenyan soda lakes.</title>
        <authorList>
            <person name="Mwirichia R."/>
            <person name="Villamizar G.C."/>
            <person name="Poehlein A."/>
            <person name="Mugweru J."/>
            <person name="Kipnyargis A."/>
            <person name="Kiplimo D."/>
            <person name="Orwa P."/>
            <person name="Daniel R."/>
        </authorList>
    </citation>
    <scope>NUCLEOTIDE SEQUENCE</scope>
    <source>
        <strain evidence="1">B1096_S55</strain>
    </source>
</reference>
<evidence type="ECO:0000313" key="2">
    <source>
        <dbReference type="Proteomes" id="UP001057753"/>
    </source>
</evidence>